<dbReference type="EMBL" id="AMZO01000006">
    <property type="protein sequence ID" value="ELR66982.1"/>
    <property type="molecule type" value="Genomic_DNA"/>
</dbReference>
<dbReference type="RefSeq" id="WP_007464145.1">
    <property type="nucleotide sequence ID" value="NZ_AMZO01000006.1"/>
</dbReference>
<accession>L8JHQ1</accession>
<dbReference type="OrthoDB" id="2936081at2"/>
<comment type="caution">
    <text evidence="1">The sequence shown here is derived from an EMBL/GenBank/DDBJ whole genome shotgun (WGS) entry which is preliminary data.</text>
</comment>
<organism evidence="1 2">
    <name type="scientific">Photobacterium marinum</name>
    <dbReference type="NCBI Taxonomy" id="1056511"/>
    <lineage>
        <taxon>Bacteria</taxon>
        <taxon>Pseudomonadati</taxon>
        <taxon>Pseudomonadota</taxon>
        <taxon>Gammaproteobacteria</taxon>
        <taxon>Vibrionales</taxon>
        <taxon>Vibrionaceae</taxon>
        <taxon>Photobacterium</taxon>
    </lineage>
</organism>
<gene>
    <name evidence="1" type="ORF">C942_04686</name>
</gene>
<dbReference type="Pfam" id="PF11042">
    <property type="entry name" value="DUF2750"/>
    <property type="match status" value="1"/>
</dbReference>
<name>L8JHQ1_9GAMM</name>
<dbReference type="AlphaFoldDB" id="L8JHQ1"/>
<protein>
    <recommendedName>
        <fullName evidence="3">DUF2750 domain-containing protein</fullName>
    </recommendedName>
</protein>
<proteinExistence type="predicted"/>
<evidence type="ECO:0000313" key="1">
    <source>
        <dbReference type="EMBL" id="ELR66982.1"/>
    </source>
</evidence>
<dbReference type="Proteomes" id="UP000011134">
    <property type="component" value="Unassembled WGS sequence"/>
</dbReference>
<dbReference type="InterPro" id="IPR021284">
    <property type="entry name" value="DUF2750"/>
</dbReference>
<dbReference type="PATRIC" id="fig|1056511.3.peg.1520"/>
<reference evidence="1 2" key="1">
    <citation type="submission" date="2012-12" db="EMBL/GenBank/DDBJ databases">
        <title>Genome Assembly of Photobacterium sp. AK15.</title>
        <authorList>
            <person name="Khatri I."/>
            <person name="Vaidya B."/>
            <person name="Srinivas T.N.R."/>
            <person name="Subramanian S."/>
            <person name="Pinnaka A."/>
        </authorList>
    </citation>
    <scope>NUCLEOTIDE SEQUENCE [LARGE SCALE GENOMIC DNA]</scope>
    <source>
        <strain evidence="1 2">AK15</strain>
    </source>
</reference>
<sequence length="132" mass="15357">MSNPLDTDQIAAIQGYDAEKRYKYLVKEVVTNRQIWILTDEHGCVMLNTDDEDCVPVWPNKEFAEAWATGDWESCKAEAISLNKWHSRWTHGLEDDELAVVVFPNQDEDGLVVYPDELDFELKQQARKQNQR</sequence>
<evidence type="ECO:0000313" key="2">
    <source>
        <dbReference type="Proteomes" id="UP000011134"/>
    </source>
</evidence>
<keyword evidence="2" id="KW-1185">Reference proteome</keyword>
<evidence type="ECO:0008006" key="3">
    <source>
        <dbReference type="Google" id="ProtNLM"/>
    </source>
</evidence>